<feature type="region of interest" description="Disordered" evidence="2">
    <location>
        <begin position="409"/>
        <end position="436"/>
    </location>
</feature>
<reference evidence="3" key="1">
    <citation type="submission" date="2023-10" db="EMBL/GenBank/DDBJ databases">
        <authorList>
            <person name="Chen Y."/>
            <person name="Shah S."/>
            <person name="Dougan E. K."/>
            <person name="Thang M."/>
            <person name="Chan C."/>
        </authorList>
    </citation>
    <scope>NUCLEOTIDE SEQUENCE [LARGE SCALE GENOMIC DNA]</scope>
</reference>
<feature type="compositionally biased region" description="Basic and acidic residues" evidence="2">
    <location>
        <begin position="519"/>
        <end position="535"/>
    </location>
</feature>
<dbReference type="EMBL" id="CAUYUJ010002348">
    <property type="protein sequence ID" value="CAK0800386.1"/>
    <property type="molecule type" value="Genomic_DNA"/>
</dbReference>
<name>A0ABN9Q7B5_9DINO</name>
<feature type="compositionally biased region" description="Basic and acidic residues" evidence="2">
    <location>
        <begin position="73"/>
        <end position="92"/>
    </location>
</feature>
<feature type="region of interest" description="Disordered" evidence="2">
    <location>
        <begin position="503"/>
        <end position="535"/>
    </location>
</feature>
<accession>A0ABN9Q7B5</accession>
<dbReference type="Proteomes" id="UP001189429">
    <property type="component" value="Unassembled WGS sequence"/>
</dbReference>
<keyword evidence="4" id="KW-1185">Reference proteome</keyword>
<evidence type="ECO:0000256" key="2">
    <source>
        <dbReference type="SAM" id="MobiDB-lite"/>
    </source>
</evidence>
<feature type="region of interest" description="Disordered" evidence="2">
    <location>
        <begin position="1"/>
        <end position="31"/>
    </location>
</feature>
<gene>
    <name evidence="3" type="ORF">PCOR1329_LOCUS8550</name>
</gene>
<comment type="caution">
    <text evidence="3">The sequence shown here is derived from an EMBL/GenBank/DDBJ whole genome shotgun (WGS) entry which is preliminary data.</text>
</comment>
<evidence type="ECO:0008006" key="5">
    <source>
        <dbReference type="Google" id="ProtNLM"/>
    </source>
</evidence>
<protein>
    <recommendedName>
        <fullName evidence="5">RanBP2-type domain-containing protein</fullName>
    </recommendedName>
</protein>
<evidence type="ECO:0000313" key="4">
    <source>
        <dbReference type="Proteomes" id="UP001189429"/>
    </source>
</evidence>
<feature type="compositionally biased region" description="Basic residues" evidence="2">
    <location>
        <begin position="1"/>
        <end position="10"/>
    </location>
</feature>
<organism evidence="3 4">
    <name type="scientific">Prorocentrum cordatum</name>
    <dbReference type="NCBI Taxonomy" id="2364126"/>
    <lineage>
        <taxon>Eukaryota</taxon>
        <taxon>Sar</taxon>
        <taxon>Alveolata</taxon>
        <taxon>Dinophyceae</taxon>
        <taxon>Prorocentrales</taxon>
        <taxon>Prorocentraceae</taxon>
        <taxon>Prorocentrum</taxon>
    </lineage>
</organism>
<proteinExistence type="predicted"/>
<evidence type="ECO:0000256" key="1">
    <source>
        <dbReference type="SAM" id="Coils"/>
    </source>
</evidence>
<feature type="region of interest" description="Disordered" evidence="2">
    <location>
        <begin position="55"/>
        <end position="131"/>
    </location>
</feature>
<sequence length="568" mass="61641">MLHGAGRRTRGVVLDPVGLDSGHGGGYYQPLKGGSYSDRGLAREFHRNPDVRVHEALGSQSAEPPEIPPSWVDPRRWEPEEHHADDWRRPHADQVSGGARSECCPRGSAAARRSRRAGSQTRPQEVDRAGGAAALAARGAVEEPMGKDAAKGYLSCPSCRYRWNWKTREHCFSCGNALVPSPPPPWRQAKGAGKQPTVAELLTQLQQHVKADAGAQELQALVQAVAPPAPAQPARQPLLEKTISAKGVACRRAEKALEHAVRQEDEARRRLAECSQRTQEAAAWAVQAKTAWQEEFRTELQKARGSTPGAGPPPEAVHVPTGSQINLSQLLGEESGFDGVEIMDGEALDLSELEIGDEDKQRWLALKSNMAVEIQKAAALDMRQVLSSGELGIESYMRMKAAWDVHNKLIHGTGGQPPPTSAKQSKQNHNDTTKKMAAKRTAALIADGSAAAADGGGANDKEIKLEVQPEETEDPELQAFLQSEKWKKLQAIITGKVKAAGAAFSGSDDIPLPQSPETGKGEGEHNEPVKRAFDELSEEETKLLFESKGDYATFQGKLREMAKKQRYS</sequence>
<evidence type="ECO:0000313" key="3">
    <source>
        <dbReference type="EMBL" id="CAK0800386.1"/>
    </source>
</evidence>
<feature type="coiled-coil region" evidence="1">
    <location>
        <begin position="250"/>
        <end position="277"/>
    </location>
</feature>
<keyword evidence="1" id="KW-0175">Coiled coil</keyword>